<gene>
    <name evidence="2" type="ORF">EPI10_006960</name>
</gene>
<comment type="caution">
    <text evidence="2">The sequence shown here is derived from an EMBL/GenBank/DDBJ whole genome shotgun (WGS) entry which is preliminary data.</text>
</comment>
<protein>
    <submittedName>
        <fullName evidence="2">Uncharacterized protein</fullName>
    </submittedName>
</protein>
<reference evidence="3" key="1">
    <citation type="journal article" date="2019" name="Plant Biotechnol. J.">
        <title>Genome sequencing of the Australian wild diploid species Gossypium australe highlights disease resistance and delayed gland morphogenesis.</title>
        <authorList>
            <person name="Cai Y."/>
            <person name="Cai X."/>
            <person name="Wang Q."/>
            <person name="Wang P."/>
            <person name="Zhang Y."/>
            <person name="Cai C."/>
            <person name="Xu Y."/>
            <person name="Wang K."/>
            <person name="Zhou Z."/>
            <person name="Wang C."/>
            <person name="Geng S."/>
            <person name="Li B."/>
            <person name="Dong Q."/>
            <person name="Hou Y."/>
            <person name="Wang H."/>
            <person name="Ai P."/>
            <person name="Liu Z."/>
            <person name="Yi F."/>
            <person name="Sun M."/>
            <person name="An G."/>
            <person name="Cheng J."/>
            <person name="Zhang Y."/>
            <person name="Shi Q."/>
            <person name="Xie Y."/>
            <person name="Shi X."/>
            <person name="Chang Y."/>
            <person name="Huang F."/>
            <person name="Chen Y."/>
            <person name="Hong S."/>
            <person name="Mi L."/>
            <person name="Sun Q."/>
            <person name="Zhang L."/>
            <person name="Zhou B."/>
            <person name="Peng R."/>
            <person name="Zhang X."/>
            <person name="Liu F."/>
        </authorList>
    </citation>
    <scope>NUCLEOTIDE SEQUENCE [LARGE SCALE GENOMIC DNA]</scope>
    <source>
        <strain evidence="3">cv. PA1801</strain>
    </source>
</reference>
<evidence type="ECO:0000313" key="2">
    <source>
        <dbReference type="EMBL" id="KAA3484906.1"/>
    </source>
</evidence>
<evidence type="ECO:0000256" key="1">
    <source>
        <dbReference type="SAM" id="MobiDB-lite"/>
    </source>
</evidence>
<accession>A0A5B6WU94</accession>
<proteinExistence type="predicted"/>
<dbReference type="AlphaFoldDB" id="A0A5B6WU94"/>
<organism evidence="2 3">
    <name type="scientific">Gossypium australe</name>
    <dbReference type="NCBI Taxonomy" id="47621"/>
    <lineage>
        <taxon>Eukaryota</taxon>
        <taxon>Viridiplantae</taxon>
        <taxon>Streptophyta</taxon>
        <taxon>Embryophyta</taxon>
        <taxon>Tracheophyta</taxon>
        <taxon>Spermatophyta</taxon>
        <taxon>Magnoliopsida</taxon>
        <taxon>eudicotyledons</taxon>
        <taxon>Gunneridae</taxon>
        <taxon>Pentapetalae</taxon>
        <taxon>rosids</taxon>
        <taxon>malvids</taxon>
        <taxon>Malvales</taxon>
        <taxon>Malvaceae</taxon>
        <taxon>Malvoideae</taxon>
        <taxon>Gossypium</taxon>
    </lineage>
</organism>
<feature type="region of interest" description="Disordered" evidence="1">
    <location>
        <begin position="1"/>
        <end position="37"/>
    </location>
</feature>
<dbReference type="Proteomes" id="UP000325315">
    <property type="component" value="Unassembled WGS sequence"/>
</dbReference>
<sequence>MPNNSPVTINPPHDNLLFDEPNLQDLPPPPPSTINGSRGTHIEILRATNPRCSTRQHSNADYINKQI</sequence>
<dbReference type="EMBL" id="SMMG02000002">
    <property type="protein sequence ID" value="KAA3484906.1"/>
    <property type="molecule type" value="Genomic_DNA"/>
</dbReference>
<keyword evidence="3" id="KW-1185">Reference proteome</keyword>
<evidence type="ECO:0000313" key="3">
    <source>
        <dbReference type="Proteomes" id="UP000325315"/>
    </source>
</evidence>
<name>A0A5B6WU94_9ROSI</name>